<dbReference type="EMBL" id="AJ697969">
    <property type="protein sequence ID" value="CAG27245.1"/>
    <property type="molecule type" value="Genomic_DNA"/>
</dbReference>
<reference evidence="2 3" key="3">
    <citation type="journal article" date="2004" name="Bioinformatics">
        <title>PHIRE, a deterministic approach to reveal regulatory elements in bacteriophage genomes.</title>
        <authorList>
            <person name="Lavigne R."/>
            <person name="Sun W.D."/>
            <person name="Volckaert G."/>
        </authorList>
    </citation>
    <scope>NUCLEOTIDE SEQUENCE [LARGE SCALE GENOMIC DNA]</scope>
</reference>
<feature type="region of interest" description="Disordered" evidence="1">
    <location>
        <begin position="1"/>
        <end position="36"/>
    </location>
</feature>
<evidence type="ECO:0000313" key="3">
    <source>
        <dbReference type="Proteomes" id="UP000001239"/>
    </source>
</evidence>
<dbReference type="KEGG" id="vg:5176693"/>
<reference evidence="2 3" key="2">
    <citation type="journal article" date="2003" name="Res. Microbiol.">
        <title>Myoviridae bacteriophages of Pseudomonas aeruginosa: a long and complex evolutionary pathway.</title>
        <authorList>
            <person name="Krylov V.N."/>
            <person name="Pleteneva E.A."/>
            <person name="Bourkalsteva M.V."/>
            <person name="Shaburova O.V."/>
            <person name="Volckaert G."/>
            <person name="Sykilinda N.N."/>
            <person name="Kurochkina L.P."/>
            <person name="Mesyanzhinov V.V."/>
        </authorList>
    </citation>
    <scope>NUCLEOTIDE SEQUENCE [LARGE SCALE GENOMIC DNA]</scope>
</reference>
<reference evidence="2 3" key="1">
    <citation type="journal article" date="2002" name="Genetika">
        <title>Phenogenetic characterization of a group of giant Phi KZ-like bacteriophages of Pseudomonas aeruginosa].</title>
        <authorList>
            <person name="Burkal'tseva M.V."/>
            <person name="Krylov V.N."/>
            <person name="Pleteneva E.A."/>
            <person name="Shaburova O.V."/>
            <person name="Krylov S.V."/>
            <person name="Volckaert G."/>
            <person name="Sykilinda N.N."/>
            <person name="Kurochkina L.P."/>
            <person name="Mesyanzhinov V.V."/>
        </authorList>
    </citation>
    <scope>NUCLEOTIDE SEQUENCE [LARGE SCALE GENOMIC DNA]</scope>
</reference>
<organism evidence="2 3">
    <name type="scientific">Pseudomonas phage EL</name>
    <dbReference type="NCBI Taxonomy" id="273133"/>
    <lineage>
        <taxon>Viruses</taxon>
        <taxon>Duplodnaviria</taxon>
        <taxon>Heunggongvirae</taxon>
        <taxon>Uroviricota</taxon>
        <taxon>Caudoviricetes</taxon>
        <taxon>Chimalliviridae</taxon>
        <taxon>Elvirus</taxon>
        <taxon>Elvirus EL</taxon>
    </lineage>
</organism>
<dbReference type="GeneID" id="5176693"/>
<protein>
    <submittedName>
        <fullName evidence="2">Uncharacterized protein</fullName>
    </submittedName>
</protein>
<dbReference type="Proteomes" id="UP000001239">
    <property type="component" value="Segment"/>
</dbReference>
<evidence type="ECO:0000313" key="2">
    <source>
        <dbReference type="EMBL" id="CAG27245.1"/>
    </source>
</evidence>
<accession>Q2Z0T0</accession>
<evidence type="ECO:0000256" key="1">
    <source>
        <dbReference type="SAM" id="MobiDB-lite"/>
    </source>
</evidence>
<dbReference type="RefSeq" id="YP_418184.1">
    <property type="nucleotide sequence ID" value="NC_007623.1"/>
</dbReference>
<keyword evidence="3" id="KW-1185">Reference proteome</keyword>
<proteinExistence type="predicted"/>
<reference evidence="2 3" key="4">
    <citation type="journal article" date="2005" name="J. Mol. Biol.">
        <title>Genome comparison of Pseudomonas aeruginosa large phages.</title>
        <authorList>
            <person name="Hertveldt K."/>
            <person name="Lavigne R."/>
            <person name="Pleteneva E."/>
            <person name="Sernova N."/>
            <person name="Kurochkina L."/>
            <person name="Korchevskii R."/>
            <person name="Robben J."/>
            <person name="Mesyanzhinov V."/>
            <person name="Krylov V.N."/>
            <person name="Volckaert G."/>
        </authorList>
    </citation>
    <scope>NUCLEOTIDE SEQUENCE</scope>
</reference>
<name>Q2Z0T0_9CAUD</name>
<sequence>MKEENQKKTNSFQGGDVRVVSSKTHPGKSKFLPVNLMGPDTIENPDQLVLQVHHRLTEGQKAFYHTLETYGLCKAYSSSPDPRTLVINIATGLPHTKEEKDAPRRSIELDAGIILYAVISEREGGAFKIVIVGTATHTSYLVIREDVAFSFIIDKVSLSVQDAVVALYASNLSKGRGLFENTAKHLPDFFYKLFKAVFPEMVRLEFTITHIHEDSVRVALYWDPRGPNKNLIACNGFVFPLDISQFPGKQISRGYNLQKKETRHVAHKQKTSDLSVNTQRLLEKFSK</sequence>